<evidence type="ECO:0000256" key="1">
    <source>
        <dbReference type="SAM" id="MobiDB-lite"/>
    </source>
</evidence>
<feature type="region of interest" description="Disordered" evidence="1">
    <location>
        <begin position="1"/>
        <end position="73"/>
    </location>
</feature>
<name>A0AAV6NVZ0_9ROSI</name>
<dbReference type="Proteomes" id="UP000685013">
    <property type="component" value="Chromosome 3"/>
</dbReference>
<feature type="compositionally biased region" description="Polar residues" evidence="1">
    <location>
        <begin position="53"/>
        <end position="64"/>
    </location>
</feature>
<evidence type="ECO:0000313" key="3">
    <source>
        <dbReference type="Proteomes" id="UP000685013"/>
    </source>
</evidence>
<proteinExistence type="predicted"/>
<reference evidence="2 3" key="1">
    <citation type="journal article" date="2021" name="Hortic Res">
        <title>The domestication of Cucurbita argyrosperma as revealed by the genome of its wild relative.</title>
        <authorList>
            <person name="Barrera-Redondo J."/>
            <person name="Sanchez-de la Vega G."/>
            <person name="Aguirre-Liguori J.A."/>
            <person name="Castellanos-Morales G."/>
            <person name="Gutierrez-Guerrero Y.T."/>
            <person name="Aguirre-Dugua X."/>
            <person name="Aguirre-Planter E."/>
            <person name="Tenaillon M.I."/>
            <person name="Lira-Saade R."/>
            <person name="Eguiarte L.E."/>
        </authorList>
    </citation>
    <scope>NUCLEOTIDE SEQUENCE [LARGE SCALE GENOMIC DNA]</scope>
    <source>
        <strain evidence="2">JBR-2021</strain>
    </source>
</reference>
<gene>
    <name evidence="2" type="ORF">SDJN03_04544</name>
</gene>
<feature type="non-terminal residue" evidence="2">
    <location>
        <position position="1"/>
    </location>
</feature>
<sequence>MKEFPSRLAELSNKWSPSDRTTSRKTGEEARGLTFPAPPDQPSGLGSRAISKVGQQRSSTNGELQTHCGPTHVPLIHHSPYPLLLLLQQSPPH</sequence>
<organism evidence="2 3">
    <name type="scientific">Cucurbita argyrosperma subsp. sororia</name>
    <dbReference type="NCBI Taxonomy" id="37648"/>
    <lineage>
        <taxon>Eukaryota</taxon>
        <taxon>Viridiplantae</taxon>
        <taxon>Streptophyta</taxon>
        <taxon>Embryophyta</taxon>
        <taxon>Tracheophyta</taxon>
        <taxon>Spermatophyta</taxon>
        <taxon>Magnoliopsida</taxon>
        <taxon>eudicotyledons</taxon>
        <taxon>Gunneridae</taxon>
        <taxon>Pentapetalae</taxon>
        <taxon>rosids</taxon>
        <taxon>fabids</taxon>
        <taxon>Cucurbitales</taxon>
        <taxon>Cucurbitaceae</taxon>
        <taxon>Cucurbiteae</taxon>
        <taxon>Cucurbita</taxon>
    </lineage>
</organism>
<dbReference type="EMBL" id="JAGKQH010000003">
    <property type="protein sequence ID" value="KAG6603935.1"/>
    <property type="molecule type" value="Genomic_DNA"/>
</dbReference>
<dbReference type="AlphaFoldDB" id="A0AAV6NVZ0"/>
<feature type="compositionally biased region" description="Basic and acidic residues" evidence="1">
    <location>
        <begin position="21"/>
        <end position="31"/>
    </location>
</feature>
<protein>
    <submittedName>
        <fullName evidence="2">Uncharacterized protein</fullName>
    </submittedName>
</protein>
<keyword evidence="3" id="KW-1185">Reference proteome</keyword>
<evidence type="ECO:0000313" key="2">
    <source>
        <dbReference type="EMBL" id="KAG6603935.1"/>
    </source>
</evidence>
<accession>A0AAV6NVZ0</accession>
<comment type="caution">
    <text evidence="2">The sequence shown here is derived from an EMBL/GenBank/DDBJ whole genome shotgun (WGS) entry which is preliminary data.</text>
</comment>